<gene>
    <name evidence="5" type="ORF">KI387_025250</name>
</gene>
<reference evidence="5 6" key="1">
    <citation type="journal article" date="2021" name="Nat. Plants">
        <title>The Taxus genome provides insights into paclitaxel biosynthesis.</title>
        <authorList>
            <person name="Xiong X."/>
            <person name="Gou J."/>
            <person name="Liao Q."/>
            <person name="Li Y."/>
            <person name="Zhou Q."/>
            <person name="Bi G."/>
            <person name="Li C."/>
            <person name="Du R."/>
            <person name="Wang X."/>
            <person name="Sun T."/>
            <person name="Guo L."/>
            <person name="Liang H."/>
            <person name="Lu P."/>
            <person name="Wu Y."/>
            <person name="Zhang Z."/>
            <person name="Ro D.K."/>
            <person name="Shang Y."/>
            <person name="Huang S."/>
            <person name="Yan J."/>
        </authorList>
    </citation>
    <scope>NUCLEOTIDE SEQUENCE [LARGE SCALE GENOMIC DNA]</scope>
    <source>
        <strain evidence="5">Ta-2019</strain>
    </source>
</reference>
<dbReference type="GO" id="GO:0004842">
    <property type="term" value="F:ubiquitin-protein transferase activity"/>
    <property type="evidence" value="ECO:0007669"/>
    <property type="project" value="InterPro"/>
</dbReference>
<feature type="region of interest" description="Disordered" evidence="3">
    <location>
        <begin position="253"/>
        <end position="286"/>
    </location>
</feature>
<dbReference type="Pfam" id="PF23112">
    <property type="entry name" value="PUB62-63_C"/>
    <property type="match status" value="1"/>
</dbReference>
<feature type="region of interest" description="Disordered" evidence="3">
    <location>
        <begin position="146"/>
        <end position="169"/>
    </location>
</feature>
<keyword evidence="2" id="KW-0808">Transferase</keyword>
<dbReference type="InterPro" id="IPR003613">
    <property type="entry name" value="Ubox_domain"/>
</dbReference>
<comment type="caution">
    <text evidence="5">The sequence shown here is derived from an EMBL/GenBank/DDBJ whole genome shotgun (WGS) entry which is preliminary data.</text>
</comment>
<dbReference type="SUPFAM" id="SSF57850">
    <property type="entry name" value="RING/U-box"/>
    <property type="match status" value="1"/>
</dbReference>
<feature type="domain" description="U-box" evidence="4">
    <location>
        <begin position="54"/>
        <end position="126"/>
    </location>
</feature>
<proteinExistence type="predicted"/>
<dbReference type="PANTHER" id="PTHR33644:SF5">
    <property type="entry name" value="U-BOX DOMAIN-CONTAINING PROTEIN 62"/>
    <property type="match status" value="1"/>
</dbReference>
<name>A0AA38L9E2_TAXCH</name>
<feature type="compositionally biased region" description="Basic and acidic residues" evidence="3">
    <location>
        <begin position="253"/>
        <end position="267"/>
    </location>
</feature>
<accession>A0AA38L9E2</accession>
<dbReference type="InterPro" id="IPR013083">
    <property type="entry name" value="Znf_RING/FYVE/PHD"/>
</dbReference>
<evidence type="ECO:0000256" key="1">
    <source>
        <dbReference type="ARBA" id="ARBA00004906"/>
    </source>
</evidence>
<sequence length="634" mass="68604">MEDVDTAMADGEAGAKIGSCLEEDQICPGKSDDLAGSRGSKPGEKEIEGNEQPSLRNVLTDPLTGLLMDDAMVAQCGHSFGLRSLQRVLETNLCISCGVLVPPESLIPNYALRAAVEAYGREALMSRKILRGVSVQEQPVQPEVSECKNFSKKSPAQPNSCGESAEDGFHSKGDQDAFLVDDRVIIKANKHVQGYSVCRKAVITAKGLNGWYTVKTLDIGDSMQLPYHFLQKMGENDMTVDFESGTCLGELKDATPKVDHSDADKGKGRMLNGETSSNSCHELPGDQDESRLLGIDAYGFECENSEGHKGVSRSGEVPFQSSHVGGGANIYMGANHFSPEGTSGHSGADTDVAEIKRSKRGRGIDGPQAGGILGTQAGLDVLTVRSKRSSLVARASNMRSGCLTSSGPNRKAFISGVRKRSSTGNGTTHIMLAEKTREVSYLKTGDSKETEDVKNAVSNPGTIQMEVLHMIKKGMANLEKDIPWICFERVWKRQQSIWRKGLREASTLQDLGIKLQELRSSLLLASAGGMPDEEWEKQLNTAMDSENTDLLICFSPAGVTAAAAIAAAEAFSHDGSKNTEVLVKVPMKLIRQHNHHDLIVLREALEREKRHISAKLEVLKTKEYKNLNGFGESA</sequence>
<dbReference type="Gene3D" id="3.30.40.10">
    <property type="entry name" value="Zinc/RING finger domain, C3HC4 (zinc finger)"/>
    <property type="match status" value="1"/>
</dbReference>
<protein>
    <recommendedName>
        <fullName evidence="4">U-box domain-containing protein</fullName>
    </recommendedName>
</protein>
<dbReference type="GO" id="GO:0016567">
    <property type="term" value="P:protein ubiquitination"/>
    <property type="evidence" value="ECO:0007669"/>
    <property type="project" value="InterPro"/>
</dbReference>
<feature type="compositionally biased region" description="Basic and acidic residues" evidence="3">
    <location>
        <begin position="30"/>
        <end position="48"/>
    </location>
</feature>
<feature type="compositionally biased region" description="Polar residues" evidence="3">
    <location>
        <begin position="152"/>
        <end position="162"/>
    </location>
</feature>
<dbReference type="OMA" id="GTIQMEV"/>
<dbReference type="InterPro" id="IPR057649">
    <property type="entry name" value="PUB62-63_C"/>
</dbReference>
<evidence type="ECO:0000256" key="3">
    <source>
        <dbReference type="SAM" id="MobiDB-lite"/>
    </source>
</evidence>
<evidence type="ECO:0000259" key="4">
    <source>
        <dbReference type="PROSITE" id="PS51698"/>
    </source>
</evidence>
<evidence type="ECO:0000313" key="5">
    <source>
        <dbReference type="EMBL" id="KAH9316623.1"/>
    </source>
</evidence>
<evidence type="ECO:0000256" key="2">
    <source>
        <dbReference type="ARBA" id="ARBA00022679"/>
    </source>
</evidence>
<dbReference type="Proteomes" id="UP000824469">
    <property type="component" value="Unassembled WGS sequence"/>
</dbReference>
<feature type="region of interest" description="Disordered" evidence="3">
    <location>
        <begin position="27"/>
        <end position="56"/>
    </location>
</feature>
<dbReference type="PANTHER" id="PTHR33644">
    <property type="entry name" value="U-BOX DOMAIN-CONTAINING PROTEIN 62-RELATED"/>
    <property type="match status" value="1"/>
</dbReference>
<comment type="pathway">
    <text evidence="1">Protein modification; protein ubiquitination.</text>
</comment>
<dbReference type="EMBL" id="JAHRHJ020000005">
    <property type="protein sequence ID" value="KAH9316623.1"/>
    <property type="molecule type" value="Genomic_DNA"/>
</dbReference>
<dbReference type="AlphaFoldDB" id="A0AA38L9E2"/>
<feature type="non-terminal residue" evidence="5">
    <location>
        <position position="1"/>
    </location>
</feature>
<organism evidence="5 6">
    <name type="scientific">Taxus chinensis</name>
    <name type="common">Chinese yew</name>
    <name type="synonym">Taxus wallichiana var. chinensis</name>
    <dbReference type="NCBI Taxonomy" id="29808"/>
    <lineage>
        <taxon>Eukaryota</taxon>
        <taxon>Viridiplantae</taxon>
        <taxon>Streptophyta</taxon>
        <taxon>Embryophyta</taxon>
        <taxon>Tracheophyta</taxon>
        <taxon>Spermatophyta</taxon>
        <taxon>Pinopsida</taxon>
        <taxon>Pinidae</taxon>
        <taxon>Conifers II</taxon>
        <taxon>Cupressales</taxon>
        <taxon>Taxaceae</taxon>
        <taxon>Taxus</taxon>
    </lineage>
</organism>
<keyword evidence="6" id="KW-1185">Reference proteome</keyword>
<dbReference type="PROSITE" id="PS51698">
    <property type="entry name" value="U_BOX"/>
    <property type="match status" value="1"/>
</dbReference>
<evidence type="ECO:0000313" key="6">
    <source>
        <dbReference type="Proteomes" id="UP000824469"/>
    </source>
</evidence>